<dbReference type="Proteomes" id="UP000708208">
    <property type="component" value="Unassembled WGS sequence"/>
</dbReference>
<feature type="compositionally biased region" description="Basic and acidic residues" evidence="1">
    <location>
        <begin position="315"/>
        <end position="326"/>
    </location>
</feature>
<evidence type="ECO:0000256" key="1">
    <source>
        <dbReference type="SAM" id="MobiDB-lite"/>
    </source>
</evidence>
<feature type="compositionally biased region" description="Polar residues" evidence="1">
    <location>
        <begin position="382"/>
        <end position="394"/>
    </location>
</feature>
<dbReference type="PROSITE" id="PS50202">
    <property type="entry name" value="MSP"/>
    <property type="match status" value="1"/>
</dbReference>
<comment type="caution">
    <text evidence="4">The sequence shown here is derived from an EMBL/GenBank/DDBJ whole genome shotgun (WGS) entry which is preliminary data.</text>
</comment>
<evidence type="ECO:0000256" key="2">
    <source>
        <dbReference type="SAM" id="Phobius"/>
    </source>
</evidence>
<feature type="compositionally biased region" description="Polar residues" evidence="1">
    <location>
        <begin position="462"/>
        <end position="471"/>
    </location>
</feature>
<dbReference type="EMBL" id="CAJVCH010276370">
    <property type="protein sequence ID" value="CAG7734786.1"/>
    <property type="molecule type" value="Genomic_DNA"/>
</dbReference>
<feature type="region of interest" description="Disordered" evidence="1">
    <location>
        <begin position="303"/>
        <end position="326"/>
    </location>
</feature>
<feature type="region of interest" description="Disordered" evidence="1">
    <location>
        <begin position="372"/>
        <end position="477"/>
    </location>
</feature>
<proteinExistence type="predicted"/>
<keyword evidence="2" id="KW-0472">Membrane</keyword>
<feature type="compositionally biased region" description="Basic and acidic residues" evidence="1">
    <location>
        <begin position="395"/>
        <end position="404"/>
    </location>
</feature>
<gene>
    <name evidence="4" type="ORF">AFUS01_LOCUS23156</name>
</gene>
<name>A0A8J2KZI6_9HEXA</name>
<evidence type="ECO:0000313" key="4">
    <source>
        <dbReference type="EMBL" id="CAG7734786.1"/>
    </source>
</evidence>
<reference evidence="4" key="1">
    <citation type="submission" date="2021-06" db="EMBL/GenBank/DDBJ databases">
        <authorList>
            <person name="Hodson N. C."/>
            <person name="Mongue J. A."/>
            <person name="Jaron S. K."/>
        </authorList>
    </citation>
    <scope>NUCLEOTIDE SEQUENCE</scope>
</reference>
<keyword evidence="5" id="KW-1185">Reference proteome</keyword>
<feature type="transmembrane region" description="Helical" evidence="2">
    <location>
        <begin position="761"/>
        <end position="782"/>
    </location>
</feature>
<dbReference type="InterPro" id="IPR000535">
    <property type="entry name" value="MSP_dom"/>
</dbReference>
<keyword evidence="2" id="KW-1133">Transmembrane helix</keyword>
<sequence>MLPSHHHQAILKSKNDYKIPTLYSFPSPPASPRQLSALQVRTIEKPGVSGYMGKKETKSKSYVEQYRIQALIRQGKAKKFPVKNYATSTSRVWNQNPAAKLPRRAIEVSDPIKLKPRIHKTIKRNSTVETYRSKSRVQVKGNIILQDDILSTHAPALVKSKCDLSTTVLQVATRPSHSEDCSKNDIPELPEKQDLLSNNSTAISHNNETITRNSVNDVTSESSNVIENDPEKQAACCQLCATQTNQIRSTTSLQRNNLTMEVTLVLDSSLSKSNPANTDIPQVQKINSATLHPLLESVTIASSHLQKSDATPEISPEKEVKDRSDIKATDVQQMQIRVAKSFTVSTNQVLEIVPIPITQFNVTEPVKKDSMPLIPTAEEPSLSRNLQDPNNENTEMPRIDNKEEQEQEIAVEPVVDSTKKQSSIQVLSEPHDFGPSVSKDLVTPYLASRKSAPRSDKVSKYPQKSSGNNLTVAAERRSLNKTPKLGCEDCRLRKGALSPASLSETNRKTSVKSNTKNKPIPAPPSTPPRRRLIFRKSPSIEKPERIIGPLNKVSEEIDKMAPAFSRSSVFEIPSRENVQWQKSQEGYLSFSSIVLLYKVDQRMAGILRLTNHSSQGVFFRVSSSCDFPDRYTLEPKEGKVGPYKRVLIKIITETVLEEVEFRDDIFKIETVTYNETITYTTCRRFWMNVDPSKILSTFTSCILLYHPRDAFFRACLLHSKSKLRQFVDLKKGTGLTVTLKEILQDIEIAQKELDTIRRMELVNLAISICIALLSFMAAWYHLT</sequence>
<organism evidence="4 5">
    <name type="scientific">Allacma fusca</name>
    <dbReference type="NCBI Taxonomy" id="39272"/>
    <lineage>
        <taxon>Eukaryota</taxon>
        <taxon>Metazoa</taxon>
        <taxon>Ecdysozoa</taxon>
        <taxon>Arthropoda</taxon>
        <taxon>Hexapoda</taxon>
        <taxon>Collembola</taxon>
        <taxon>Symphypleona</taxon>
        <taxon>Sminthuridae</taxon>
        <taxon>Allacma</taxon>
    </lineage>
</organism>
<feature type="domain" description="MSP" evidence="3">
    <location>
        <begin position="577"/>
        <end position="704"/>
    </location>
</feature>
<accession>A0A8J2KZI6</accession>
<evidence type="ECO:0000259" key="3">
    <source>
        <dbReference type="PROSITE" id="PS50202"/>
    </source>
</evidence>
<keyword evidence="2" id="KW-0812">Transmembrane</keyword>
<protein>
    <recommendedName>
        <fullName evidence="3">MSP domain-containing protein</fullName>
    </recommendedName>
</protein>
<dbReference type="AlphaFoldDB" id="A0A8J2KZI6"/>
<evidence type="ECO:0000313" key="5">
    <source>
        <dbReference type="Proteomes" id="UP000708208"/>
    </source>
</evidence>
<feature type="region of interest" description="Disordered" evidence="1">
    <location>
        <begin position="498"/>
        <end position="531"/>
    </location>
</feature>